<keyword evidence="2" id="KW-0175">Coiled coil</keyword>
<proteinExistence type="inferred from homology"/>
<evidence type="ECO:0000313" key="4">
    <source>
        <dbReference type="Proteomes" id="UP001202831"/>
    </source>
</evidence>
<dbReference type="Gene3D" id="1.20.5.300">
    <property type="match status" value="1"/>
</dbReference>
<name>A0ABT0N5H6_9GAMM</name>
<evidence type="ECO:0000256" key="1">
    <source>
        <dbReference type="HAMAP-Rule" id="MF_00715"/>
    </source>
</evidence>
<keyword evidence="4" id="KW-1185">Reference proteome</keyword>
<gene>
    <name evidence="1" type="primary">slyX</name>
    <name evidence="3" type="ORF">L2725_07505</name>
</gene>
<protein>
    <recommendedName>
        <fullName evidence="1">Protein SlyX homolog</fullName>
    </recommendedName>
</protein>
<dbReference type="EMBL" id="JAKIKT010000002">
    <property type="protein sequence ID" value="MCL2913635.1"/>
    <property type="molecule type" value="Genomic_DNA"/>
</dbReference>
<accession>A0ABT0N5H6</accession>
<sequence length="71" mass="8217">MNDALQTQLDELETRIAFQDGTIEELNMELIKLNDLVARQQYQMQLIVDKLRAIEPSNMASQSEETPPPHY</sequence>
<evidence type="ECO:0000256" key="2">
    <source>
        <dbReference type="SAM" id="Coils"/>
    </source>
</evidence>
<comment type="caution">
    <text evidence="3">The sequence shown here is derived from an EMBL/GenBank/DDBJ whole genome shotgun (WGS) entry which is preliminary data.</text>
</comment>
<feature type="coiled-coil region" evidence="2">
    <location>
        <begin position="2"/>
        <end position="43"/>
    </location>
</feature>
<organism evidence="3 4">
    <name type="scientific">Shewanella corallii</name>
    <dbReference type="NCBI Taxonomy" id="560080"/>
    <lineage>
        <taxon>Bacteria</taxon>
        <taxon>Pseudomonadati</taxon>
        <taxon>Pseudomonadota</taxon>
        <taxon>Gammaproteobacteria</taxon>
        <taxon>Alteromonadales</taxon>
        <taxon>Shewanellaceae</taxon>
        <taxon>Shewanella</taxon>
    </lineage>
</organism>
<dbReference type="PANTHER" id="PTHR36508">
    <property type="entry name" value="PROTEIN SLYX"/>
    <property type="match status" value="1"/>
</dbReference>
<dbReference type="Pfam" id="PF04102">
    <property type="entry name" value="SlyX"/>
    <property type="match status" value="1"/>
</dbReference>
<dbReference type="InterPro" id="IPR007236">
    <property type="entry name" value="SlyX"/>
</dbReference>
<reference evidence="3 4" key="1">
    <citation type="submission" date="2022-01" db="EMBL/GenBank/DDBJ databases">
        <title>Whole genome-based taxonomy of the Shewanellaceae.</title>
        <authorList>
            <person name="Martin-Rodriguez A.J."/>
        </authorList>
    </citation>
    <scope>NUCLEOTIDE SEQUENCE [LARGE SCALE GENOMIC DNA]</scope>
    <source>
        <strain evidence="3 4">DSM 21332</strain>
    </source>
</reference>
<dbReference type="HAMAP" id="MF_00715">
    <property type="entry name" value="SlyX"/>
    <property type="match status" value="1"/>
</dbReference>
<evidence type="ECO:0000313" key="3">
    <source>
        <dbReference type="EMBL" id="MCL2913635.1"/>
    </source>
</evidence>
<dbReference type="PANTHER" id="PTHR36508:SF1">
    <property type="entry name" value="PROTEIN SLYX"/>
    <property type="match status" value="1"/>
</dbReference>
<comment type="similarity">
    <text evidence="1">Belongs to the SlyX family.</text>
</comment>
<dbReference type="RefSeq" id="WP_115136024.1">
    <property type="nucleotide sequence ID" value="NZ_JAKIKT010000002.1"/>
</dbReference>
<dbReference type="Proteomes" id="UP001202831">
    <property type="component" value="Unassembled WGS sequence"/>
</dbReference>